<accession>A0A8S9NRD8</accession>
<evidence type="ECO:0000256" key="1">
    <source>
        <dbReference type="SAM" id="MobiDB-lite"/>
    </source>
</evidence>
<dbReference type="EMBL" id="QGKX02001521">
    <property type="protein sequence ID" value="KAF3507558.1"/>
    <property type="molecule type" value="Genomic_DNA"/>
</dbReference>
<feature type="region of interest" description="Disordered" evidence="1">
    <location>
        <begin position="86"/>
        <end position="131"/>
    </location>
</feature>
<evidence type="ECO:0000313" key="2">
    <source>
        <dbReference type="EMBL" id="KAF3507558.1"/>
    </source>
</evidence>
<feature type="compositionally biased region" description="Polar residues" evidence="1">
    <location>
        <begin position="121"/>
        <end position="131"/>
    </location>
</feature>
<dbReference type="Proteomes" id="UP000712600">
    <property type="component" value="Unassembled WGS sequence"/>
</dbReference>
<evidence type="ECO:0000313" key="3">
    <source>
        <dbReference type="Proteomes" id="UP000712600"/>
    </source>
</evidence>
<sequence length="131" mass="13347">MAVFVYMNNNLRPATDRSSGLEPSSKGGSPLGGKTRSCGGPWREKIGLHVQVMIPGNGGYHRSGDAGFFPGGGGFLSFAAAGSSSREGEVFSAPSSPVLAPQGRGSHSSTMSVLIPEGRGSHSSTLSVLNP</sequence>
<organism evidence="2 3">
    <name type="scientific">Brassica cretica</name>
    <name type="common">Mustard</name>
    <dbReference type="NCBI Taxonomy" id="69181"/>
    <lineage>
        <taxon>Eukaryota</taxon>
        <taxon>Viridiplantae</taxon>
        <taxon>Streptophyta</taxon>
        <taxon>Embryophyta</taxon>
        <taxon>Tracheophyta</taxon>
        <taxon>Spermatophyta</taxon>
        <taxon>Magnoliopsida</taxon>
        <taxon>eudicotyledons</taxon>
        <taxon>Gunneridae</taxon>
        <taxon>Pentapetalae</taxon>
        <taxon>rosids</taxon>
        <taxon>malvids</taxon>
        <taxon>Brassicales</taxon>
        <taxon>Brassicaceae</taxon>
        <taxon>Brassiceae</taxon>
        <taxon>Brassica</taxon>
    </lineage>
</organism>
<reference evidence="2" key="1">
    <citation type="submission" date="2019-12" db="EMBL/GenBank/DDBJ databases">
        <title>Genome sequencing and annotation of Brassica cretica.</title>
        <authorList>
            <person name="Studholme D.J."/>
            <person name="Sarris P."/>
        </authorList>
    </citation>
    <scope>NUCLEOTIDE SEQUENCE</scope>
    <source>
        <strain evidence="2">PFS-109/04</strain>
        <tissue evidence="2">Leaf</tissue>
    </source>
</reference>
<feature type="region of interest" description="Disordered" evidence="1">
    <location>
        <begin position="14"/>
        <end position="40"/>
    </location>
</feature>
<name>A0A8S9NRD8_BRACR</name>
<dbReference type="AlphaFoldDB" id="A0A8S9NRD8"/>
<comment type="caution">
    <text evidence="2">The sequence shown here is derived from an EMBL/GenBank/DDBJ whole genome shotgun (WGS) entry which is preliminary data.</text>
</comment>
<protein>
    <submittedName>
        <fullName evidence="2">Uncharacterized protein</fullName>
    </submittedName>
</protein>
<gene>
    <name evidence="2" type="ORF">F2Q69_00002267</name>
</gene>
<proteinExistence type="predicted"/>
<feature type="compositionally biased region" description="Low complexity" evidence="1">
    <location>
        <begin position="18"/>
        <end position="34"/>
    </location>
</feature>